<comment type="caution">
    <text evidence="2">The sequence shown here is derived from an EMBL/GenBank/DDBJ whole genome shotgun (WGS) entry which is preliminary data.</text>
</comment>
<feature type="region of interest" description="Disordered" evidence="1">
    <location>
        <begin position="55"/>
        <end position="77"/>
    </location>
</feature>
<proteinExistence type="predicted"/>
<evidence type="ECO:0000313" key="2">
    <source>
        <dbReference type="EMBL" id="THV34383.1"/>
    </source>
</evidence>
<feature type="compositionally biased region" description="Basic and acidic residues" evidence="1">
    <location>
        <begin position="57"/>
        <end position="66"/>
    </location>
</feature>
<gene>
    <name evidence="2" type="ORF">FAB82_24320</name>
</gene>
<sequence length="464" mass="51455">MLDYLERRLSLILERFSPAHRFGPHALSPFPVVTGRVEVPDGCGTIRFTSKMIVRASEPRPTEPEPGRALPPKGQEHRLRRRAKFYPVVLVNGIPTATGLGTGRIVLPAGRHLVQVQSLASGRYWPVDVVSGKEVRLASVVAEPYFSGDTAERMRRFFGCFSLGPRAFLKRWQSMVGPTAAAVAVYCLLFLFVSGPEAASGPIAAVATWFLLALTPWAKWAWHRLRGTPVAGYETGGEGITWRPVDPGDRLAPEPGGEAVLRLNPVFLHDGDSDREPVRVPRTRPPEVPMGARPLEHPHENPDAPLVEVLGQELEGMGRWAKGEWGMLVRDMGWDREYRERLADARKQESAKGEVAPWIEPPRITLGDRGLLAIWGRNEYRLPPGRYRVEIAIPGPPHALDRGTKVDLLLRGSVPLELDLRGGTVTEIDVYALVKSRLNPDGMTLGEYSGRIWIPEVPPNARYP</sequence>
<organism evidence="2 3">
    <name type="scientific">Glycomyces buryatensis</name>
    <dbReference type="NCBI Taxonomy" id="2570927"/>
    <lineage>
        <taxon>Bacteria</taxon>
        <taxon>Bacillati</taxon>
        <taxon>Actinomycetota</taxon>
        <taxon>Actinomycetes</taxon>
        <taxon>Glycomycetales</taxon>
        <taxon>Glycomycetaceae</taxon>
        <taxon>Glycomyces</taxon>
    </lineage>
</organism>
<dbReference type="AlphaFoldDB" id="A0A4S8PSR1"/>
<reference evidence="3" key="1">
    <citation type="submission" date="2019-04" db="EMBL/GenBank/DDBJ databases">
        <title>Nocardioides xinjiangensis sp. nov.</title>
        <authorList>
            <person name="Liu S."/>
        </authorList>
    </citation>
    <scope>NUCLEOTIDE SEQUENCE [LARGE SCALE GENOMIC DNA]</scope>
    <source>
        <strain evidence="3">18</strain>
    </source>
</reference>
<dbReference type="OrthoDB" id="5180668at2"/>
<keyword evidence="3" id="KW-1185">Reference proteome</keyword>
<reference evidence="2 3" key="2">
    <citation type="submission" date="2019-05" db="EMBL/GenBank/DDBJ databases">
        <title>Glycomyces buryatensis sp. nov.</title>
        <authorList>
            <person name="Nikitina E."/>
        </authorList>
    </citation>
    <scope>NUCLEOTIDE SEQUENCE [LARGE SCALE GENOMIC DNA]</scope>
    <source>
        <strain evidence="2 3">18</strain>
    </source>
</reference>
<evidence type="ECO:0000256" key="1">
    <source>
        <dbReference type="SAM" id="MobiDB-lite"/>
    </source>
</evidence>
<accession>A0A4S8PSR1</accession>
<name>A0A4S8PSR1_9ACTN</name>
<dbReference type="EMBL" id="STGY01000080">
    <property type="protein sequence ID" value="THV34383.1"/>
    <property type="molecule type" value="Genomic_DNA"/>
</dbReference>
<protein>
    <submittedName>
        <fullName evidence="2">Uncharacterized protein</fullName>
    </submittedName>
</protein>
<dbReference type="Proteomes" id="UP000308760">
    <property type="component" value="Unassembled WGS sequence"/>
</dbReference>
<feature type="region of interest" description="Disordered" evidence="1">
    <location>
        <begin position="272"/>
        <end position="302"/>
    </location>
</feature>
<dbReference type="RefSeq" id="WP_136537161.1">
    <property type="nucleotide sequence ID" value="NZ_STGY01000080.1"/>
</dbReference>
<evidence type="ECO:0000313" key="3">
    <source>
        <dbReference type="Proteomes" id="UP000308760"/>
    </source>
</evidence>